<dbReference type="Proteomes" id="UP000489600">
    <property type="component" value="Unassembled WGS sequence"/>
</dbReference>
<proteinExistence type="predicted"/>
<evidence type="ECO:0000313" key="3">
    <source>
        <dbReference type="Proteomes" id="UP000489600"/>
    </source>
</evidence>
<dbReference type="AlphaFoldDB" id="A0A565AP59"/>
<dbReference type="EMBL" id="CABITT030000001">
    <property type="protein sequence ID" value="VVA90819.1"/>
    <property type="molecule type" value="Genomic_DNA"/>
</dbReference>
<gene>
    <name evidence="2" type="ORF">ANE_LOCUS1264</name>
</gene>
<evidence type="ECO:0000256" key="1">
    <source>
        <dbReference type="SAM" id="MobiDB-lite"/>
    </source>
</evidence>
<feature type="compositionally biased region" description="Polar residues" evidence="1">
    <location>
        <begin position="60"/>
        <end position="69"/>
    </location>
</feature>
<evidence type="ECO:0000313" key="2">
    <source>
        <dbReference type="EMBL" id="VVA90819.1"/>
    </source>
</evidence>
<sequence length="86" mass="9511">MEISGNLLTTGSAGDFMNILQPRDVQHAENQTQAIREIGAPERGIKRKVDVVQIEDETSTNRQNVQSTRNGEEKGEVVTPKPPEPQ</sequence>
<comment type="caution">
    <text evidence="2">The sequence shown here is derived from an EMBL/GenBank/DDBJ whole genome shotgun (WGS) entry which is preliminary data.</text>
</comment>
<feature type="region of interest" description="Disordered" evidence="1">
    <location>
        <begin position="52"/>
        <end position="86"/>
    </location>
</feature>
<keyword evidence="3" id="KW-1185">Reference proteome</keyword>
<reference evidence="2" key="1">
    <citation type="submission" date="2019-07" db="EMBL/GenBank/DDBJ databases">
        <authorList>
            <person name="Dittberner H."/>
        </authorList>
    </citation>
    <scope>NUCLEOTIDE SEQUENCE [LARGE SCALE GENOMIC DNA]</scope>
</reference>
<protein>
    <submittedName>
        <fullName evidence="2">Uncharacterized protein</fullName>
    </submittedName>
</protein>
<accession>A0A565AP59</accession>
<organism evidence="2 3">
    <name type="scientific">Arabis nemorensis</name>
    <dbReference type="NCBI Taxonomy" id="586526"/>
    <lineage>
        <taxon>Eukaryota</taxon>
        <taxon>Viridiplantae</taxon>
        <taxon>Streptophyta</taxon>
        <taxon>Embryophyta</taxon>
        <taxon>Tracheophyta</taxon>
        <taxon>Spermatophyta</taxon>
        <taxon>Magnoliopsida</taxon>
        <taxon>eudicotyledons</taxon>
        <taxon>Gunneridae</taxon>
        <taxon>Pentapetalae</taxon>
        <taxon>rosids</taxon>
        <taxon>malvids</taxon>
        <taxon>Brassicales</taxon>
        <taxon>Brassicaceae</taxon>
        <taxon>Arabideae</taxon>
        <taxon>Arabis</taxon>
    </lineage>
</organism>
<name>A0A565AP59_9BRAS</name>